<gene>
    <name evidence="1" type="ORF">NE695_11270</name>
</gene>
<dbReference type="RefSeq" id="WP_256191978.1">
    <property type="nucleotide sequence ID" value="NZ_JANFZG010000021.1"/>
</dbReference>
<reference evidence="1 2" key="1">
    <citation type="submission" date="2022-06" db="EMBL/GenBank/DDBJ databases">
        <title>Isolation of gut microbiota from human fecal samples.</title>
        <authorList>
            <person name="Pamer E.G."/>
            <person name="Barat B."/>
            <person name="Waligurski E."/>
            <person name="Medina S."/>
            <person name="Paddock L."/>
            <person name="Mostad J."/>
        </authorList>
    </citation>
    <scope>NUCLEOTIDE SEQUENCE [LARGE SCALE GENOMIC DNA]</scope>
    <source>
        <strain evidence="1 2">DFI.9.73</strain>
    </source>
</reference>
<accession>A0ABT1S0M8</accession>
<dbReference type="PANTHER" id="PTHR37816">
    <property type="entry name" value="YALI0E33011P"/>
    <property type="match status" value="1"/>
</dbReference>
<dbReference type="Proteomes" id="UP001524473">
    <property type="component" value="Unassembled WGS sequence"/>
</dbReference>
<comment type="caution">
    <text evidence="1">The sequence shown here is derived from an EMBL/GenBank/DDBJ whole genome shotgun (WGS) entry which is preliminary data.</text>
</comment>
<evidence type="ECO:0000313" key="2">
    <source>
        <dbReference type="Proteomes" id="UP001524473"/>
    </source>
</evidence>
<protein>
    <submittedName>
        <fullName evidence="1">AAA family ATPase</fullName>
    </submittedName>
</protein>
<dbReference type="SUPFAM" id="SSF52540">
    <property type="entry name" value="P-loop containing nucleoside triphosphate hydrolases"/>
    <property type="match status" value="1"/>
</dbReference>
<proteinExistence type="predicted"/>
<dbReference type="PANTHER" id="PTHR37816:SF2">
    <property type="entry name" value="DNA TOPOLOGY MODULATION PROTEIN FLAR-RELATED PROTEIN"/>
    <property type="match status" value="1"/>
</dbReference>
<evidence type="ECO:0000313" key="1">
    <source>
        <dbReference type="EMBL" id="MCQ4840492.1"/>
    </source>
</evidence>
<dbReference type="Pfam" id="PF13238">
    <property type="entry name" value="AAA_18"/>
    <property type="match status" value="1"/>
</dbReference>
<dbReference type="Gene3D" id="3.40.50.300">
    <property type="entry name" value="P-loop containing nucleotide triphosphate hydrolases"/>
    <property type="match status" value="1"/>
</dbReference>
<dbReference type="InterPro" id="IPR052922">
    <property type="entry name" value="Cytidylate_Kinase-2"/>
</dbReference>
<sequence>MGNKIIVCGGNGAGKSTLGIYLASQLGCKFLDIEDYYFPENQTERPYETARTREEVSRDLLADLNKCENCVFAAVKGNYGQEVEALFTCAVFIEVPSELRSARVRERSYQKFGDRIFPGGDLYEKEKRFFEMVDRRSAKDVEEWLSAVRLPTIRVDGTKTKEYNAALIVEALRKKETSSVFKL</sequence>
<keyword evidence="2" id="KW-1185">Reference proteome</keyword>
<name>A0ABT1S0M8_9FIRM</name>
<dbReference type="InterPro" id="IPR027417">
    <property type="entry name" value="P-loop_NTPase"/>
</dbReference>
<organism evidence="1 2">
    <name type="scientific">Neglectibacter timonensis</name>
    <dbReference type="NCBI Taxonomy" id="1776382"/>
    <lineage>
        <taxon>Bacteria</taxon>
        <taxon>Bacillati</taxon>
        <taxon>Bacillota</taxon>
        <taxon>Clostridia</taxon>
        <taxon>Eubacteriales</taxon>
        <taxon>Oscillospiraceae</taxon>
        <taxon>Neglectibacter</taxon>
    </lineage>
</organism>
<dbReference type="EMBL" id="JANFZH010000024">
    <property type="protein sequence ID" value="MCQ4840492.1"/>
    <property type="molecule type" value="Genomic_DNA"/>
</dbReference>